<feature type="region of interest" description="Disordered" evidence="1">
    <location>
        <begin position="663"/>
        <end position="683"/>
    </location>
</feature>
<feature type="non-terminal residue" evidence="2">
    <location>
        <position position="1"/>
    </location>
</feature>
<feature type="region of interest" description="Disordered" evidence="1">
    <location>
        <begin position="448"/>
        <end position="618"/>
    </location>
</feature>
<dbReference type="GeneID" id="55990292"/>
<proteinExistence type="predicted"/>
<dbReference type="OrthoDB" id="4757558at2759"/>
<dbReference type="RefSeq" id="XP_035341866.1">
    <property type="nucleotide sequence ID" value="XM_035485973.1"/>
</dbReference>
<sequence>PYHIESQTHNMFSDRMMGHVSSCSSASGVMSPQHQTDTVTNDDAGPQKIEPVCEERVQDLTHTEHLSPATGPSFFHHFRSLFVSPEFFPNSITIEYKNWHNSDIQCRALAVPPPPACELSEERPVMAQPVKDGRLILHAIIPKDYPGGKEGFSSTSAKFLRNEQTFGITHIYFGEDDISGYLKMVSDSFKEQSKSSSRSKNKEPKGKAIKWKNPVTAFGCRYVWAHDLATPHLLYFRIRPTWVDLPALAVVDTTHDGYMNELGNSKERFVQLALPQIHLSVIIKNYKQLFQQSSQEQPAIPGVEFDPTQAWWWNIVQENQRRRHLAQLAAAPEPVTESTAVEDVTRVTGSAGYSPESPTDQPVLSEAPDDDSAGREVFQTAPCDEDVAGLADAFLTTGTTIEVSEEHKDEQGKEQEVITDGSNLAHVEDDNIQPSQLTKETLAEERGLDTGLFESEPIEKVETHDSSSTLRSETTESLEEHEDKFVTSGDDIIEKATAKSNLTQATAKTEATSTETASSVGEKSDIGMSQTVSKSKKKKSKKKKTANKSDQAISEKASVGETETATAERSSLDTVPDDDPSWNIVTHAKKRQGLTKSKSHESSCQDINQTSSNMRGARGSAPYRGAIAPPPPPPQINDSEFPRLPAVPENSSVHHTTSLNLARASNNASRSAHSNNKYNNNNVQIASSNRPVTVPVTPNTTVQPLAPPFWPRARGRVQPGPGAFIQLDSTGFPCSMENCDKRCCSLDYTSIICPRCGPLSEVRYCGKEHLFADVKTHWQWCGQFTFVVPARGNLPVVQSPPLVPSFYMWDNPERFRLALHHAVDRRADYFVFSDWIDYMRHGQPKDILNIRCPTQVTHKVSFSDPVMKDRFHRILGVCLMLSPVQLEFVNYLFRMIRDNLREQGVWNDNLNEAVLYQMTLEFGVDLQDWFTGTRHACEVEWAGWNRCRGCRDITCLMEYKDGVKSTLLEQKTKDLEANFWILRAHRYTHPDIPGMSQEAIQRRTRGEGFPDVIPEDQRLFIRGPGWDHAAGGFEIEDYGG</sequence>
<protein>
    <submittedName>
        <fullName evidence="2">Uncharacterized protein</fullName>
    </submittedName>
</protein>
<evidence type="ECO:0000256" key="1">
    <source>
        <dbReference type="SAM" id="MobiDB-lite"/>
    </source>
</evidence>
<dbReference type="Proteomes" id="UP000509510">
    <property type="component" value="Chromosome II"/>
</dbReference>
<feature type="compositionally biased region" description="Polar residues" evidence="1">
    <location>
        <begin position="32"/>
        <end position="41"/>
    </location>
</feature>
<evidence type="ECO:0000313" key="2">
    <source>
        <dbReference type="EMBL" id="QKX55688.1"/>
    </source>
</evidence>
<reference evidence="3" key="1">
    <citation type="submission" date="2020-06" db="EMBL/GenBank/DDBJ databases">
        <title>A chromosome-scale genome assembly of Talaromyces rugulosus W13939.</title>
        <authorList>
            <person name="Wang B."/>
            <person name="Guo L."/>
            <person name="Ye K."/>
            <person name="Wang L."/>
        </authorList>
    </citation>
    <scope>NUCLEOTIDE SEQUENCE [LARGE SCALE GENOMIC DNA]</scope>
    <source>
        <strain evidence="3">W13939</strain>
    </source>
</reference>
<organism evidence="2 3">
    <name type="scientific">Talaromyces rugulosus</name>
    <name type="common">Penicillium rugulosum</name>
    <dbReference type="NCBI Taxonomy" id="121627"/>
    <lineage>
        <taxon>Eukaryota</taxon>
        <taxon>Fungi</taxon>
        <taxon>Dikarya</taxon>
        <taxon>Ascomycota</taxon>
        <taxon>Pezizomycotina</taxon>
        <taxon>Eurotiomycetes</taxon>
        <taxon>Eurotiomycetidae</taxon>
        <taxon>Eurotiales</taxon>
        <taxon>Trichocomaceae</taxon>
        <taxon>Talaromyces</taxon>
        <taxon>Talaromyces sect. Islandici</taxon>
    </lineage>
</organism>
<evidence type="ECO:0000313" key="3">
    <source>
        <dbReference type="Proteomes" id="UP000509510"/>
    </source>
</evidence>
<dbReference type="KEGG" id="trg:TRUGW13939_02785"/>
<dbReference type="EMBL" id="CP055899">
    <property type="protein sequence ID" value="QKX55688.1"/>
    <property type="molecule type" value="Genomic_DNA"/>
</dbReference>
<feature type="compositionally biased region" description="Basic residues" evidence="1">
    <location>
        <begin position="534"/>
        <end position="546"/>
    </location>
</feature>
<feature type="compositionally biased region" description="Polar residues" evidence="1">
    <location>
        <begin position="561"/>
        <end position="573"/>
    </location>
</feature>
<feature type="region of interest" description="Disordered" evidence="1">
    <location>
        <begin position="23"/>
        <end position="46"/>
    </location>
</feature>
<feature type="compositionally biased region" description="Polar residues" evidence="1">
    <location>
        <begin position="604"/>
        <end position="614"/>
    </location>
</feature>
<feature type="compositionally biased region" description="Low complexity" evidence="1">
    <location>
        <begin position="503"/>
        <end position="519"/>
    </location>
</feature>
<feature type="region of interest" description="Disordered" evidence="1">
    <location>
        <begin position="349"/>
        <end position="374"/>
    </location>
</feature>
<accession>A0A7H8QP87</accession>
<feature type="compositionally biased region" description="Low complexity" evidence="1">
    <location>
        <begin position="663"/>
        <end position="682"/>
    </location>
</feature>
<gene>
    <name evidence="2" type="ORF">TRUGW13939_02785</name>
</gene>
<keyword evidence="3" id="KW-1185">Reference proteome</keyword>
<name>A0A7H8QP87_TALRU</name>
<dbReference type="AlphaFoldDB" id="A0A7H8QP87"/>